<dbReference type="InterPro" id="IPR036953">
    <property type="entry name" value="GreA/GreB_C_sf"/>
</dbReference>
<name>A0A1N7KIH2_9FLAO</name>
<reference evidence="3" key="1">
    <citation type="submission" date="2017-01" db="EMBL/GenBank/DDBJ databases">
        <authorList>
            <person name="Varghese N."/>
            <person name="Submissions S."/>
        </authorList>
    </citation>
    <scope>NUCLEOTIDE SEQUENCE [LARGE SCALE GENOMIC DNA]</scope>
    <source>
        <strain evidence="3">DSM 23145</strain>
    </source>
</reference>
<keyword evidence="3" id="KW-1185">Reference proteome</keyword>
<evidence type="ECO:0000313" key="2">
    <source>
        <dbReference type="EMBL" id="SIS61294.1"/>
    </source>
</evidence>
<dbReference type="GO" id="GO:0016301">
    <property type="term" value="F:kinase activity"/>
    <property type="evidence" value="ECO:0007669"/>
    <property type="project" value="UniProtKB-KW"/>
</dbReference>
<dbReference type="AlphaFoldDB" id="A0A1N7KIH2"/>
<dbReference type="GO" id="GO:0032784">
    <property type="term" value="P:regulation of DNA-templated transcription elongation"/>
    <property type="evidence" value="ECO:0007669"/>
    <property type="project" value="InterPro"/>
</dbReference>
<dbReference type="Proteomes" id="UP000185839">
    <property type="component" value="Unassembled WGS sequence"/>
</dbReference>
<protein>
    <submittedName>
        <fullName evidence="2">Regulator of nucleoside diphosphate kinase</fullName>
    </submittedName>
</protein>
<dbReference type="PANTHER" id="PTHR30437">
    <property type="entry name" value="TRANSCRIPTION ELONGATION FACTOR GREA"/>
    <property type="match status" value="1"/>
</dbReference>
<dbReference type="STRING" id="713588.SAMN05421789_103214"/>
<dbReference type="GO" id="GO:0003677">
    <property type="term" value="F:DNA binding"/>
    <property type="evidence" value="ECO:0007669"/>
    <property type="project" value="InterPro"/>
</dbReference>
<gene>
    <name evidence="2" type="ORF">SAMN05421789_103214</name>
</gene>
<dbReference type="Pfam" id="PF01272">
    <property type="entry name" value="GreA_GreB"/>
    <property type="match status" value="1"/>
</dbReference>
<dbReference type="Gene3D" id="3.10.50.30">
    <property type="entry name" value="Transcription elongation factor, GreA/GreB, C-terminal domain"/>
    <property type="match status" value="1"/>
</dbReference>
<keyword evidence="2" id="KW-0808">Transferase</keyword>
<accession>A0A1N7KIH2</accession>
<evidence type="ECO:0000313" key="3">
    <source>
        <dbReference type="Proteomes" id="UP000185839"/>
    </source>
</evidence>
<dbReference type="GO" id="GO:0006354">
    <property type="term" value="P:DNA-templated transcription elongation"/>
    <property type="evidence" value="ECO:0007669"/>
    <property type="project" value="TreeGrafter"/>
</dbReference>
<dbReference type="PIRSF" id="PIRSF006092">
    <property type="entry name" value="GreA_GreB"/>
    <property type="match status" value="1"/>
</dbReference>
<dbReference type="OrthoDB" id="192847at2"/>
<sequence>MEQIIITKQDSTRIHQAIREAKLKNTIKKEDADQLLAELHSAKIVASEDIPKDVVTMNSIVKIHFEHNTNSIQFQIVYPHLANIKENKISIFSSVASALIGYRVHDEIDWLIPSGMTKIVIDEIIYQPEAAGDFDL</sequence>
<proteinExistence type="predicted"/>
<dbReference type="GO" id="GO:0070063">
    <property type="term" value="F:RNA polymerase binding"/>
    <property type="evidence" value="ECO:0007669"/>
    <property type="project" value="InterPro"/>
</dbReference>
<dbReference type="InterPro" id="IPR001437">
    <property type="entry name" value="Tscrpt_elong_fac_GreA/B_C"/>
</dbReference>
<dbReference type="SUPFAM" id="SSF54534">
    <property type="entry name" value="FKBP-like"/>
    <property type="match status" value="1"/>
</dbReference>
<dbReference type="PANTHER" id="PTHR30437:SF5">
    <property type="entry name" value="REGULATOR OF NUCLEOSIDE DIPHOSPHATE KINASE"/>
    <property type="match status" value="1"/>
</dbReference>
<dbReference type="RefSeq" id="WP_076385873.1">
    <property type="nucleotide sequence ID" value="NZ_FTOI01000003.1"/>
</dbReference>
<organism evidence="2 3">
    <name type="scientific">Kaistella chaponensis</name>
    <dbReference type="NCBI Taxonomy" id="713588"/>
    <lineage>
        <taxon>Bacteria</taxon>
        <taxon>Pseudomonadati</taxon>
        <taxon>Bacteroidota</taxon>
        <taxon>Flavobacteriia</taxon>
        <taxon>Flavobacteriales</taxon>
        <taxon>Weeksellaceae</taxon>
        <taxon>Chryseobacterium group</taxon>
        <taxon>Kaistella</taxon>
    </lineage>
</organism>
<evidence type="ECO:0000259" key="1">
    <source>
        <dbReference type="Pfam" id="PF01272"/>
    </source>
</evidence>
<dbReference type="EMBL" id="FTOI01000003">
    <property type="protein sequence ID" value="SIS61294.1"/>
    <property type="molecule type" value="Genomic_DNA"/>
</dbReference>
<feature type="domain" description="Transcription elongation factor GreA/GreB C-terminal" evidence="1">
    <location>
        <begin position="51"/>
        <end position="125"/>
    </location>
</feature>
<dbReference type="InterPro" id="IPR023459">
    <property type="entry name" value="Tscrpt_elong_fac_GreA/B_fam"/>
</dbReference>
<keyword evidence="2" id="KW-0418">Kinase</keyword>